<dbReference type="AlphaFoldDB" id="A0A6P1NJK4"/>
<keyword evidence="2" id="KW-1185">Reference proteome</keyword>
<dbReference type="KEGG" id="psey:GU243_03565"/>
<evidence type="ECO:0000313" key="2">
    <source>
        <dbReference type="Proteomes" id="UP000464186"/>
    </source>
</evidence>
<evidence type="ECO:0008006" key="3">
    <source>
        <dbReference type="Google" id="ProtNLM"/>
    </source>
</evidence>
<sequence>MQLNVYISNASDGHFLLKAVEMPELTARASRMDDIPDAVRAAAAALTGLAPGDFEITMDY</sequence>
<gene>
    <name evidence="1" type="ORF">GU243_03565</name>
</gene>
<protein>
    <recommendedName>
        <fullName evidence="3">DUF1902 domain-containing protein</fullName>
    </recommendedName>
</protein>
<evidence type="ECO:0000313" key="1">
    <source>
        <dbReference type="EMBL" id="QHK18987.1"/>
    </source>
</evidence>
<name>A0A6P1NJK4_9MICC</name>
<accession>A0A6P1NJK4</accession>
<reference evidence="1 2" key="1">
    <citation type="submission" date="2020-01" db="EMBL/GenBank/DDBJ databases">
        <title>Pseudarthrobacter psychrotolerans sp. nov., isolated from antarctic soil.</title>
        <authorList>
            <person name="Shin Y."/>
            <person name="Park W."/>
        </authorList>
    </citation>
    <scope>NUCLEOTIDE SEQUENCE [LARGE SCALE GENOMIC DNA]</scope>
    <source>
        <strain evidence="1 2">YJ56</strain>
    </source>
</reference>
<dbReference type="Proteomes" id="UP000464186">
    <property type="component" value="Chromosome"/>
</dbReference>
<organism evidence="1 2">
    <name type="scientific">Pseudarthrobacter psychrotolerans</name>
    <dbReference type="NCBI Taxonomy" id="2697569"/>
    <lineage>
        <taxon>Bacteria</taxon>
        <taxon>Bacillati</taxon>
        <taxon>Actinomycetota</taxon>
        <taxon>Actinomycetes</taxon>
        <taxon>Micrococcales</taxon>
        <taxon>Micrococcaceae</taxon>
        <taxon>Pseudarthrobacter</taxon>
    </lineage>
</organism>
<proteinExistence type="predicted"/>
<dbReference type="EMBL" id="CP047898">
    <property type="protein sequence ID" value="QHK18987.1"/>
    <property type="molecule type" value="Genomic_DNA"/>
</dbReference>